<keyword evidence="3" id="KW-1185">Reference proteome</keyword>
<feature type="compositionally biased region" description="Polar residues" evidence="1">
    <location>
        <begin position="44"/>
        <end position="61"/>
    </location>
</feature>
<organism evidence="2 3">
    <name type="scientific">Adineta ricciae</name>
    <name type="common">Rotifer</name>
    <dbReference type="NCBI Taxonomy" id="249248"/>
    <lineage>
        <taxon>Eukaryota</taxon>
        <taxon>Metazoa</taxon>
        <taxon>Spiralia</taxon>
        <taxon>Gnathifera</taxon>
        <taxon>Rotifera</taxon>
        <taxon>Eurotatoria</taxon>
        <taxon>Bdelloidea</taxon>
        <taxon>Adinetida</taxon>
        <taxon>Adinetidae</taxon>
        <taxon>Adineta</taxon>
    </lineage>
</organism>
<feature type="region of interest" description="Disordered" evidence="1">
    <location>
        <begin position="1"/>
        <end position="68"/>
    </location>
</feature>
<name>A0A816G9N2_ADIRI</name>
<proteinExistence type="predicted"/>
<gene>
    <name evidence="2" type="ORF">XAT740_LOCUS58684</name>
</gene>
<evidence type="ECO:0000256" key="1">
    <source>
        <dbReference type="SAM" id="MobiDB-lite"/>
    </source>
</evidence>
<dbReference type="AlphaFoldDB" id="A0A816G9N2"/>
<comment type="caution">
    <text evidence="2">The sequence shown here is derived from an EMBL/GenBank/DDBJ whole genome shotgun (WGS) entry which is preliminary data.</text>
</comment>
<evidence type="ECO:0000313" key="3">
    <source>
        <dbReference type="Proteomes" id="UP000663828"/>
    </source>
</evidence>
<sequence length="212" mass="24201">MIVNQTVVASHRRTIRTTGDSSMKKSNRKQQQQQDLSHRRKLRSSNVESADNQSQQQQATSVKKERKKRMKKIVNELEQDITITPSVDGRNPIDGLDNVQVKNEDDLVNNCSLIDASHPMFDSIMDHNQFWQPNQIITPTGYYLPVHSSPYDHQSNASYHLSTSDIEISNSSIQDQMSKSIDNNNNGHSRKDKSLGLLCQRFISMYPPNVHP</sequence>
<feature type="non-terminal residue" evidence="2">
    <location>
        <position position="1"/>
    </location>
</feature>
<accession>A0A816G9N2</accession>
<dbReference type="EMBL" id="CAJNOR010013022">
    <property type="protein sequence ID" value="CAF1671004.1"/>
    <property type="molecule type" value="Genomic_DNA"/>
</dbReference>
<evidence type="ECO:0000313" key="2">
    <source>
        <dbReference type="EMBL" id="CAF1671004.1"/>
    </source>
</evidence>
<reference evidence="2" key="1">
    <citation type="submission" date="2021-02" db="EMBL/GenBank/DDBJ databases">
        <authorList>
            <person name="Nowell W R."/>
        </authorList>
    </citation>
    <scope>NUCLEOTIDE SEQUENCE</scope>
</reference>
<protein>
    <submittedName>
        <fullName evidence="2">Uncharacterized protein</fullName>
    </submittedName>
</protein>
<dbReference type="Proteomes" id="UP000663828">
    <property type="component" value="Unassembled WGS sequence"/>
</dbReference>